<evidence type="ECO:0000313" key="6">
    <source>
        <dbReference type="EMBL" id="KDO25576.1"/>
    </source>
</evidence>
<dbReference type="VEuPathDB" id="FungiDB:SPRG_08875"/>
<feature type="compositionally biased region" description="Low complexity" evidence="3">
    <location>
        <begin position="60"/>
        <end position="72"/>
    </location>
</feature>
<keyword evidence="2" id="KW-0378">Hydrolase</keyword>
<dbReference type="AlphaFoldDB" id="A0A067CG92"/>
<dbReference type="OrthoDB" id="411211at2759"/>
<dbReference type="InterPro" id="IPR051558">
    <property type="entry name" value="Metallophosphoesterase_PAP"/>
</dbReference>
<dbReference type="OMA" id="ECESTDE"/>
<keyword evidence="1" id="KW-0732">Signal</keyword>
<feature type="region of interest" description="Disordered" evidence="3">
    <location>
        <begin position="60"/>
        <end position="89"/>
    </location>
</feature>
<proteinExistence type="predicted"/>
<feature type="domain" description="Calcineurin-like phosphoesterase" evidence="5">
    <location>
        <begin position="119"/>
        <end position="415"/>
    </location>
</feature>
<organism evidence="6 7">
    <name type="scientific">Saprolegnia parasitica (strain CBS 223.65)</name>
    <dbReference type="NCBI Taxonomy" id="695850"/>
    <lineage>
        <taxon>Eukaryota</taxon>
        <taxon>Sar</taxon>
        <taxon>Stramenopiles</taxon>
        <taxon>Oomycota</taxon>
        <taxon>Saprolegniomycetes</taxon>
        <taxon>Saprolegniales</taxon>
        <taxon>Saprolegniaceae</taxon>
        <taxon>Saprolegnia</taxon>
    </lineage>
</organism>
<accession>A0A067CG92</accession>
<evidence type="ECO:0000313" key="7">
    <source>
        <dbReference type="Proteomes" id="UP000030745"/>
    </source>
</evidence>
<dbReference type="Pfam" id="PF00149">
    <property type="entry name" value="Metallophos"/>
    <property type="match status" value="1"/>
</dbReference>
<name>A0A067CG92_SAPPC</name>
<dbReference type="GO" id="GO:0016787">
    <property type="term" value="F:hydrolase activity"/>
    <property type="evidence" value="ECO:0007669"/>
    <property type="project" value="UniProtKB-KW"/>
</dbReference>
<evidence type="ECO:0000256" key="1">
    <source>
        <dbReference type="ARBA" id="ARBA00022729"/>
    </source>
</evidence>
<dbReference type="InterPro" id="IPR004843">
    <property type="entry name" value="Calcineurin-like_PHP"/>
</dbReference>
<dbReference type="Proteomes" id="UP000030745">
    <property type="component" value="Unassembled WGS sequence"/>
</dbReference>
<keyword evidence="4" id="KW-1133">Transmembrane helix</keyword>
<dbReference type="KEGG" id="spar:SPRG_08875"/>
<reference evidence="6 7" key="1">
    <citation type="journal article" date="2013" name="PLoS Genet.">
        <title>Distinctive expansion of potential virulence genes in the genome of the oomycete fish pathogen Saprolegnia parasitica.</title>
        <authorList>
            <person name="Jiang R.H."/>
            <person name="de Bruijn I."/>
            <person name="Haas B.J."/>
            <person name="Belmonte R."/>
            <person name="Lobach L."/>
            <person name="Christie J."/>
            <person name="van den Ackerveken G."/>
            <person name="Bottin A."/>
            <person name="Bulone V."/>
            <person name="Diaz-Moreno S.M."/>
            <person name="Dumas B."/>
            <person name="Fan L."/>
            <person name="Gaulin E."/>
            <person name="Govers F."/>
            <person name="Grenville-Briggs L.J."/>
            <person name="Horner N.R."/>
            <person name="Levin J.Z."/>
            <person name="Mammella M."/>
            <person name="Meijer H.J."/>
            <person name="Morris P."/>
            <person name="Nusbaum C."/>
            <person name="Oome S."/>
            <person name="Phillips A.J."/>
            <person name="van Rooyen D."/>
            <person name="Rzeszutek E."/>
            <person name="Saraiva M."/>
            <person name="Secombes C.J."/>
            <person name="Seidl M.F."/>
            <person name="Snel B."/>
            <person name="Stassen J.H."/>
            <person name="Sykes S."/>
            <person name="Tripathy S."/>
            <person name="van den Berg H."/>
            <person name="Vega-Arreguin J.C."/>
            <person name="Wawra S."/>
            <person name="Young S.K."/>
            <person name="Zeng Q."/>
            <person name="Dieguez-Uribeondo J."/>
            <person name="Russ C."/>
            <person name="Tyler B.M."/>
            <person name="van West P."/>
        </authorList>
    </citation>
    <scope>NUCLEOTIDE SEQUENCE [LARGE SCALE GENOMIC DNA]</scope>
    <source>
        <strain evidence="6 7">CBS 223.65</strain>
    </source>
</reference>
<keyword evidence="4" id="KW-0812">Transmembrane</keyword>
<evidence type="ECO:0000256" key="4">
    <source>
        <dbReference type="SAM" id="Phobius"/>
    </source>
</evidence>
<protein>
    <recommendedName>
        <fullName evidence="5">Calcineurin-like phosphoesterase domain-containing protein</fullName>
    </recommendedName>
</protein>
<sequence length="534" mass="57950">MASPSYLGDLPANDHVAVLDTPTSAPPQRKRKWLVFGVLGLVVVGGAIATTFAVLYSKSPSASPPATASDAAIGGGATNDTTLPSVDGEDLRKTPAVTTVDVNPKSDPEKATMAFTMLAIGDWGSTTGKVSGSNENAGSCCVLYSDRVNPSEDRFKVDFWSQKHVAMLLGKSANELKPVRILGHGDNMYWNGVGSKDVTYRFTETFENVYNQPSLKGVKWLNVAGNHDIGGSSFVCGDKDNEFRECTSTAELLASLDERFSLQQKYVSPDQQRWVLKDHYYVESFEKDGVSVDIFNIDTNHADSHGARQVCCQCFGYSMKLKLPSKTCDSVLPGDARCAGGNADMYKACMDKIEAWAQDSYTQAARDLKASTATFKIINTHYSPHYHMGEPKMKAWYKLCKDYGVNAWFNGHTHGFNHDIANWGTHFFENGGGGGIYTKSANGATTDYVKSQWMAGGFPYGFMELSFSADWLKVQFATFDQAWQFGGNALESTTQGGVRRGHCWFVPHAKAAALGAIGVECKSSVNGAIGAPLT</sequence>
<dbReference type="PANTHER" id="PTHR10161:SF14">
    <property type="entry name" value="TARTRATE-RESISTANT ACID PHOSPHATASE TYPE 5"/>
    <property type="match status" value="1"/>
</dbReference>
<evidence type="ECO:0000256" key="2">
    <source>
        <dbReference type="ARBA" id="ARBA00022801"/>
    </source>
</evidence>
<keyword evidence="4" id="KW-0472">Membrane</keyword>
<feature type="transmembrane region" description="Helical" evidence="4">
    <location>
        <begin position="33"/>
        <end position="56"/>
    </location>
</feature>
<keyword evidence="7" id="KW-1185">Reference proteome</keyword>
<dbReference type="GeneID" id="24131078"/>
<gene>
    <name evidence="6" type="ORF">SPRG_08875</name>
</gene>
<evidence type="ECO:0000259" key="5">
    <source>
        <dbReference type="Pfam" id="PF00149"/>
    </source>
</evidence>
<dbReference type="InterPro" id="IPR029052">
    <property type="entry name" value="Metallo-depent_PP-like"/>
</dbReference>
<dbReference type="PANTHER" id="PTHR10161">
    <property type="entry name" value="TARTRATE-RESISTANT ACID PHOSPHATASE TYPE 5"/>
    <property type="match status" value="1"/>
</dbReference>
<dbReference type="Gene3D" id="3.60.21.10">
    <property type="match status" value="1"/>
</dbReference>
<dbReference type="EMBL" id="KK583230">
    <property type="protein sequence ID" value="KDO25576.1"/>
    <property type="molecule type" value="Genomic_DNA"/>
</dbReference>
<dbReference type="SUPFAM" id="SSF56300">
    <property type="entry name" value="Metallo-dependent phosphatases"/>
    <property type="match status" value="1"/>
</dbReference>
<dbReference type="RefSeq" id="XP_012203610.1">
    <property type="nucleotide sequence ID" value="XM_012348220.1"/>
</dbReference>
<evidence type="ECO:0000256" key="3">
    <source>
        <dbReference type="SAM" id="MobiDB-lite"/>
    </source>
</evidence>